<dbReference type="RefSeq" id="WP_262070139.1">
    <property type="nucleotide sequence ID" value="NZ_JAMXOC010000027.1"/>
</dbReference>
<dbReference type="EMBL" id="JAMZFV010000027">
    <property type="protein sequence ID" value="MCP1111261.1"/>
    <property type="molecule type" value="Genomic_DNA"/>
</dbReference>
<proteinExistence type="predicted"/>
<keyword evidence="2" id="KW-1185">Reference proteome</keyword>
<protein>
    <submittedName>
        <fullName evidence="1">Uncharacterized protein</fullName>
    </submittedName>
</protein>
<name>A0ABT1EL63_9FIRM</name>
<comment type="caution">
    <text evidence="1">The sequence shown here is derived from an EMBL/GenBank/DDBJ whole genome shotgun (WGS) entry which is preliminary data.</text>
</comment>
<evidence type="ECO:0000313" key="2">
    <source>
        <dbReference type="Proteomes" id="UP001523565"/>
    </source>
</evidence>
<organism evidence="1 2">
    <name type="scientific">Ohessyouella blattaphilus</name>
    <dbReference type="NCBI Taxonomy" id="2949333"/>
    <lineage>
        <taxon>Bacteria</taxon>
        <taxon>Bacillati</taxon>
        <taxon>Bacillota</taxon>
        <taxon>Clostridia</taxon>
        <taxon>Lachnospirales</taxon>
        <taxon>Lachnospiraceae</taxon>
        <taxon>Ohessyouella</taxon>
    </lineage>
</organism>
<evidence type="ECO:0000313" key="1">
    <source>
        <dbReference type="EMBL" id="MCP1111261.1"/>
    </source>
</evidence>
<sequence length="57" mass="6598">MSNIKPKPDIGKRSEISDDVVQILMNELTRGKTSGEENGWLTSEDVRKHFKSKFKYK</sequence>
<reference evidence="1 2" key="1">
    <citation type="journal article" date="2022" name="Genome Biol. Evol.">
        <title>Host diet, physiology and behaviors set the stage for Lachnospiraceae cladogenesis.</title>
        <authorList>
            <person name="Vera-Ponce De Leon A."/>
            <person name="Schneider M."/>
            <person name="Jahnes B.C."/>
            <person name="Sadowski V."/>
            <person name="Camuy-Velez L.A."/>
            <person name="Duan J."/>
            <person name="Sabree Z.L."/>
        </authorList>
    </citation>
    <scope>NUCLEOTIDE SEQUENCE [LARGE SCALE GENOMIC DNA]</scope>
    <source>
        <strain evidence="1 2">PAL227</strain>
    </source>
</reference>
<accession>A0ABT1EL63</accession>
<dbReference type="Proteomes" id="UP001523565">
    <property type="component" value="Unassembled WGS sequence"/>
</dbReference>
<gene>
    <name evidence="1" type="ORF">NK118_13480</name>
</gene>